<protein>
    <recommendedName>
        <fullName evidence="4">RDD domain-containing protein</fullName>
    </recommendedName>
</protein>
<keyword evidence="3" id="KW-1185">Reference proteome</keyword>
<organism evidence="2 3">
    <name type="scientific">Bradyrhizobium denitrificans</name>
    <dbReference type="NCBI Taxonomy" id="2734912"/>
    <lineage>
        <taxon>Bacteria</taxon>
        <taxon>Pseudomonadati</taxon>
        <taxon>Pseudomonadota</taxon>
        <taxon>Alphaproteobacteria</taxon>
        <taxon>Hyphomicrobiales</taxon>
        <taxon>Nitrobacteraceae</taxon>
        <taxon>Bradyrhizobium</taxon>
    </lineage>
</organism>
<keyword evidence="1" id="KW-0812">Transmembrane</keyword>
<reference evidence="3" key="1">
    <citation type="journal article" date="2021" name="ISME J.">
        <title>Evolutionary origin and ecological implication of a unique nif island in free-living Bradyrhizobium lineages.</title>
        <authorList>
            <person name="Tao J."/>
        </authorList>
    </citation>
    <scope>NUCLEOTIDE SEQUENCE [LARGE SCALE GENOMIC DNA]</scope>
    <source>
        <strain evidence="3">SZCCT0094</strain>
    </source>
</reference>
<evidence type="ECO:0000313" key="3">
    <source>
        <dbReference type="Proteomes" id="UP001314635"/>
    </source>
</evidence>
<sequence>MGAIDSSRRADMGWDALILSSGLLLFVLLVLAHVGTDGSGYADRIISYATAILVCVGIFWLAVRPYGNRFSGIDLRPRIILARLQADRIARTLARIVLFLMTLSSCVTILLSFRHVGASWNEKFCELIAHGALALVGIYTVVVATASRQRVRSIIGQTE</sequence>
<feature type="transmembrane region" description="Helical" evidence="1">
    <location>
        <begin position="127"/>
        <end position="146"/>
    </location>
</feature>
<keyword evidence="1" id="KW-0472">Membrane</keyword>
<dbReference type="EMBL" id="JAFCLK010000010">
    <property type="protein sequence ID" value="MBR1136462.1"/>
    <property type="molecule type" value="Genomic_DNA"/>
</dbReference>
<evidence type="ECO:0000256" key="1">
    <source>
        <dbReference type="SAM" id="Phobius"/>
    </source>
</evidence>
<evidence type="ECO:0000313" key="2">
    <source>
        <dbReference type="EMBL" id="MBR1136462.1"/>
    </source>
</evidence>
<keyword evidence="1" id="KW-1133">Transmembrane helix</keyword>
<accession>A0ABS5G571</accession>
<gene>
    <name evidence="2" type="ORF">JQ619_11845</name>
</gene>
<dbReference type="Proteomes" id="UP001314635">
    <property type="component" value="Unassembled WGS sequence"/>
</dbReference>
<feature type="transmembrane region" description="Helical" evidence="1">
    <location>
        <begin position="45"/>
        <end position="63"/>
    </location>
</feature>
<feature type="transmembrane region" description="Helical" evidence="1">
    <location>
        <begin position="93"/>
        <end position="115"/>
    </location>
</feature>
<dbReference type="RefSeq" id="WP_012041828.1">
    <property type="nucleotide sequence ID" value="NZ_JAFCLK010000010.1"/>
</dbReference>
<comment type="caution">
    <text evidence="2">The sequence shown here is derived from an EMBL/GenBank/DDBJ whole genome shotgun (WGS) entry which is preliminary data.</text>
</comment>
<proteinExistence type="predicted"/>
<name>A0ABS5G571_9BRAD</name>
<feature type="transmembrane region" description="Helical" evidence="1">
    <location>
        <begin position="12"/>
        <end position="33"/>
    </location>
</feature>
<evidence type="ECO:0008006" key="4">
    <source>
        <dbReference type="Google" id="ProtNLM"/>
    </source>
</evidence>